<dbReference type="Gene3D" id="1.10.150.240">
    <property type="entry name" value="Putative phosphatase, domain 2"/>
    <property type="match status" value="1"/>
</dbReference>
<dbReference type="NCBIfam" id="TIGR02009">
    <property type="entry name" value="PGMB-YQAB-SF"/>
    <property type="match status" value="1"/>
</dbReference>
<keyword evidence="12" id="KW-1185">Reference proteome</keyword>
<dbReference type="GO" id="GO:0046872">
    <property type="term" value="F:metal ion binding"/>
    <property type="evidence" value="ECO:0007669"/>
    <property type="project" value="UniProtKB-KW"/>
</dbReference>
<dbReference type="EC" id="5.4.2.6" evidence="9"/>
<dbReference type="SFLD" id="SFLDS00003">
    <property type="entry name" value="Haloacid_Dehalogenase"/>
    <property type="match status" value="1"/>
</dbReference>
<evidence type="ECO:0000256" key="9">
    <source>
        <dbReference type="ARBA" id="ARBA00044968"/>
    </source>
</evidence>
<gene>
    <name evidence="11" type="ORF">ElP_26100</name>
</gene>
<keyword evidence="7" id="KW-0119">Carbohydrate metabolism</keyword>
<dbReference type="PANTHER" id="PTHR46193:SF18">
    <property type="entry name" value="HEXITOL PHOSPHATASE B"/>
    <property type="match status" value="1"/>
</dbReference>
<dbReference type="InterPro" id="IPR006439">
    <property type="entry name" value="HAD-SF_hydro_IA"/>
</dbReference>
<evidence type="ECO:0000256" key="5">
    <source>
        <dbReference type="ARBA" id="ARBA00022842"/>
    </source>
</evidence>
<dbReference type="SUPFAM" id="SSF56784">
    <property type="entry name" value="HAD-like"/>
    <property type="match status" value="1"/>
</dbReference>
<evidence type="ECO:0000256" key="7">
    <source>
        <dbReference type="ARBA" id="ARBA00023277"/>
    </source>
</evidence>
<comment type="similarity">
    <text evidence="2">Belongs to the HAD-like hydrolase superfamily. CbbY/CbbZ/Gph/YieH family.</text>
</comment>
<protein>
    <recommendedName>
        <fullName evidence="10">Beta-phosphoglucomutase</fullName>
        <ecNumber evidence="9">5.4.2.6</ecNumber>
    </recommendedName>
</protein>
<dbReference type="SFLD" id="SFLDG01129">
    <property type="entry name" value="C1.5:_HAD__Beta-PGM__Phosphata"/>
    <property type="match status" value="1"/>
</dbReference>
<proteinExistence type="inferred from homology"/>
<dbReference type="Proteomes" id="UP000317835">
    <property type="component" value="Chromosome"/>
</dbReference>
<evidence type="ECO:0000256" key="1">
    <source>
        <dbReference type="ARBA" id="ARBA00001946"/>
    </source>
</evidence>
<evidence type="ECO:0000256" key="3">
    <source>
        <dbReference type="ARBA" id="ARBA00022553"/>
    </source>
</evidence>
<dbReference type="InterPro" id="IPR010976">
    <property type="entry name" value="B-phosphoglucomutase_hydrolase"/>
</dbReference>
<dbReference type="PANTHER" id="PTHR46193">
    <property type="entry name" value="6-PHOSPHOGLUCONATE PHOSPHATASE"/>
    <property type="match status" value="1"/>
</dbReference>
<comment type="cofactor">
    <cofactor evidence="1">
        <name>Mg(2+)</name>
        <dbReference type="ChEBI" id="CHEBI:18420"/>
    </cofactor>
</comment>
<dbReference type="GO" id="GO:0008801">
    <property type="term" value="F:beta-phosphoglucomutase activity"/>
    <property type="evidence" value="ECO:0007669"/>
    <property type="project" value="UniProtKB-EC"/>
</dbReference>
<dbReference type="InterPro" id="IPR051600">
    <property type="entry name" value="Beta-PGM-like"/>
</dbReference>
<keyword evidence="5" id="KW-0460">Magnesium</keyword>
<name>A0A518H1K7_9BACT</name>
<evidence type="ECO:0000313" key="12">
    <source>
        <dbReference type="Proteomes" id="UP000317835"/>
    </source>
</evidence>
<keyword evidence="11" id="KW-0378">Hydrolase</keyword>
<organism evidence="11 12">
    <name type="scientific">Tautonia plasticadhaerens</name>
    <dbReference type="NCBI Taxonomy" id="2527974"/>
    <lineage>
        <taxon>Bacteria</taxon>
        <taxon>Pseudomonadati</taxon>
        <taxon>Planctomycetota</taxon>
        <taxon>Planctomycetia</taxon>
        <taxon>Isosphaerales</taxon>
        <taxon>Isosphaeraceae</taxon>
        <taxon>Tautonia</taxon>
    </lineage>
</organism>
<dbReference type="Pfam" id="PF00702">
    <property type="entry name" value="Hydrolase"/>
    <property type="match status" value="1"/>
</dbReference>
<dbReference type="InterPro" id="IPR023214">
    <property type="entry name" value="HAD_sf"/>
</dbReference>
<evidence type="ECO:0000256" key="10">
    <source>
        <dbReference type="ARBA" id="ARBA00044991"/>
    </source>
</evidence>
<dbReference type="RefSeq" id="WP_145269795.1">
    <property type="nucleotide sequence ID" value="NZ_CP036426.1"/>
</dbReference>
<keyword evidence="6" id="KW-0413">Isomerase</keyword>
<dbReference type="AlphaFoldDB" id="A0A518H1K7"/>
<dbReference type="InterPro" id="IPR023198">
    <property type="entry name" value="PGP-like_dom2"/>
</dbReference>
<keyword evidence="11" id="KW-0326">Glycosidase</keyword>
<evidence type="ECO:0000256" key="8">
    <source>
        <dbReference type="ARBA" id="ARBA00044926"/>
    </source>
</evidence>
<dbReference type="Gene3D" id="3.40.50.1000">
    <property type="entry name" value="HAD superfamily/HAD-like"/>
    <property type="match status" value="1"/>
</dbReference>
<dbReference type="KEGG" id="tpla:ElP_26100"/>
<keyword evidence="4" id="KW-0479">Metal-binding</keyword>
<dbReference type="InterPro" id="IPR036412">
    <property type="entry name" value="HAD-like_sf"/>
</dbReference>
<comment type="catalytic activity">
    <reaction evidence="8">
        <text>beta-D-glucose 1-phosphate = beta-D-glucose 6-phosphate</text>
        <dbReference type="Rhea" id="RHEA:20113"/>
        <dbReference type="ChEBI" id="CHEBI:57684"/>
        <dbReference type="ChEBI" id="CHEBI:58247"/>
        <dbReference type="EC" id="5.4.2.6"/>
    </reaction>
</comment>
<dbReference type="NCBIfam" id="TIGR01509">
    <property type="entry name" value="HAD-SF-IA-v3"/>
    <property type="match status" value="1"/>
</dbReference>
<evidence type="ECO:0000256" key="2">
    <source>
        <dbReference type="ARBA" id="ARBA00006171"/>
    </source>
</evidence>
<evidence type="ECO:0000256" key="4">
    <source>
        <dbReference type="ARBA" id="ARBA00022723"/>
    </source>
</evidence>
<evidence type="ECO:0000256" key="6">
    <source>
        <dbReference type="ARBA" id="ARBA00023235"/>
    </source>
</evidence>
<reference evidence="11 12" key="1">
    <citation type="submission" date="2019-02" db="EMBL/GenBank/DDBJ databases">
        <title>Deep-cultivation of Planctomycetes and their phenomic and genomic characterization uncovers novel biology.</title>
        <authorList>
            <person name="Wiegand S."/>
            <person name="Jogler M."/>
            <person name="Boedeker C."/>
            <person name="Pinto D."/>
            <person name="Vollmers J."/>
            <person name="Rivas-Marin E."/>
            <person name="Kohn T."/>
            <person name="Peeters S.H."/>
            <person name="Heuer A."/>
            <person name="Rast P."/>
            <person name="Oberbeckmann S."/>
            <person name="Bunk B."/>
            <person name="Jeske O."/>
            <person name="Meyerdierks A."/>
            <person name="Storesund J.E."/>
            <person name="Kallscheuer N."/>
            <person name="Luecker S."/>
            <person name="Lage O.M."/>
            <person name="Pohl T."/>
            <person name="Merkel B.J."/>
            <person name="Hornburger P."/>
            <person name="Mueller R.-W."/>
            <person name="Bruemmer F."/>
            <person name="Labrenz M."/>
            <person name="Spormann A.M."/>
            <person name="Op den Camp H."/>
            <person name="Overmann J."/>
            <person name="Amann R."/>
            <person name="Jetten M.S.M."/>
            <person name="Mascher T."/>
            <person name="Medema M.H."/>
            <person name="Devos D.P."/>
            <person name="Kaster A.-K."/>
            <person name="Ovreas L."/>
            <person name="Rohde M."/>
            <person name="Galperin M.Y."/>
            <person name="Jogler C."/>
        </authorList>
    </citation>
    <scope>NUCLEOTIDE SEQUENCE [LARGE SCALE GENOMIC DNA]</scope>
    <source>
        <strain evidence="11 12">ElP</strain>
    </source>
</reference>
<evidence type="ECO:0000313" key="11">
    <source>
        <dbReference type="EMBL" id="QDV34716.1"/>
    </source>
</evidence>
<dbReference type="GO" id="GO:0016798">
    <property type="term" value="F:hydrolase activity, acting on glycosyl bonds"/>
    <property type="evidence" value="ECO:0007669"/>
    <property type="project" value="UniProtKB-KW"/>
</dbReference>
<dbReference type="EMBL" id="CP036426">
    <property type="protein sequence ID" value="QDV34716.1"/>
    <property type="molecule type" value="Genomic_DNA"/>
</dbReference>
<keyword evidence="3" id="KW-0597">Phosphoprotein</keyword>
<accession>A0A518H1K7</accession>
<sequence>METITAEKFDAGLFDLDGVLTATAEIHARCWKTMFDAYLRARADRLGGPFREFTVEGDYRPFVDGKPRPDGVRDFLASRGITLPEGDPGDPPDAETVAGLGNRKNELVQAEIRAGHVRVFDDAVTLVRRLLAAGLKAAVVTSSRNCEPVLRAAGIADLFRERVDGEVAARYGLPGKPAPDTFLKGAELLGVPPSRAIVFEDATAGVAAGRAGGFGLVVGVDRVGGRHPEALRSSGADVVSGDLSLLMPDPSAPPR</sequence>
<dbReference type="OrthoDB" id="9797743at2"/>